<reference evidence="1" key="2">
    <citation type="submission" date="2016-06" db="EMBL/GenBank/DDBJ databases">
        <title>The genome of a short-lived fish provides insights into sex chromosome evolution and the genetic control of aging.</title>
        <authorList>
            <person name="Reichwald K."/>
            <person name="Felder M."/>
            <person name="Petzold A."/>
            <person name="Koch P."/>
            <person name="Groth M."/>
            <person name="Platzer M."/>
        </authorList>
    </citation>
    <scope>NUCLEOTIDE SEQUENCE</scope>
    <source>
        <tissue evidence="1">Brain</tissue>
    </source>
</reference>
<dbReference type="EMBL" id="HADZ01008452">
    <property type="protein sequence ID" value="SBP72393.1"/>
    <property type="molecule type" value="Transcribed_RNA"/>
</dbReference>
<dbReference type="AlphaFoldDB" id="A0A1A8EEC7"/>
<accession>A0A1A8EEC7</accession>
<evidence type="ECO:0000313" key="1">
    <source>
        <dbReference type="EMBL" id="SBQ44263.1"/>
    </source>
</evidence>
<reference evidence="1" key="1">
    <citation type="submission" date="2016-05" db="EMBL/GenBank/DDBJ databases">
        <authorList>
            <person name="Lavstsen T."/>
            <person name="Jespersen J.S."/>
        </authorList>
    </citation>
    <scope>NUCLEOTIDE SEQUENCE</scope>
    <source>
        <tissue evidence="1">Brain</tissue>
    </source>
</reference>
<dbReference type="EMBL" id="HAEA01015783">
    <property type="protein sequence ID" value="SBQ44263.1"/>
    <property type="molecule type" value="Transcribed_RNA"/>
</dbReference>
<protein>
    <submittedName>
        <fullName evidence="1">Uncharacterized protein</fullName>
    </submittedName>
</protein>
<proteinExistence type="predicted"/>
<organism evidence="1">
    <name type="scientific">Nothobranchius kadleci</name>
    <name type="common">African annual killifish</name>
    <dbReference type="NCBI Taxonomy" id="1051664"/>
    <lineage>
        <taxon>Eukaryota</taxon>
        <taxon>Metazoa</taxon>
        <taxon>Chordata</taxon>
        <taxon>Craniata</taxon>
        <taxon>Vertebrata</taxon>
        <taxon>Euteleostomi</taxon>
        <taxon>Actinopterygii</taxon>
        <taxon>Neopterygii</taxon>
        <taxon>Teleostei</taxon>
        <taxon>Neoteleostei</taxon>
        <taxon>Acanthomorphata</taxon>
        <taxon>Ovalentaria</taxon>
        <taxon>Atherinomorphae</taxon>
        <taxon>Cyprinodontiformes</taxon>
        <taxon>Nothobranchiidae</taxon>
        <taxon>Nothobranchius</taxon>
    </lineage>
</organism>
<name>A0A1A8EEC7_NOTKA</name>
<sequence>MEPMTAASLLSNVAQESASSFVALQTAHSFIFHDQWGPQRQMRVCVLCENKRMCLCSRSAYVHLCPFLSSPWPFSTPGRSIYIRFKVYTLFSSSSSKTKTLVSLNMAAHRVLWSGQGSLPHTASDRRGDE</sequence>
<gene>
    <name evidence="1" type="primary">Nfu_g_1_003510</name>
</gene>